<name>A0ABP5CJD1_9ACTN</name>
<reference evidence="2" key="1">
    <citation type="journal article" date="2019" name="Int. J. Syst. Evol. Microbiol.">
        <title>The Global Catalogue of Microorganisms (GCM) 10K type strain sequencing project: providing services to taxonomists for standard genome sequencing and annotation.</title>
        <authorList>
            <consortium name="The Broad Institute Genomics Platform"/>
            <consortium name="The Broad Institute Genome Sequencing Center for Infectious Disease"/>
            <person name="Wu L."/>
            <person name="Ma J."/>
        </authorList>
    </citation>
    <scope>NUCLEOTIDE SEQUENCE [LARGE SCALE GENOMIC DNA]</scope>
    <source>
        <strain evidence="2">JCM 16013</strain>
    </source>
</reference>
<gene>
    <name evidence="1" type="ORF">GCM10009838_19170</name>
</gene>
<evidence type="ECO:0000313" key="1">
    <source>
        <dbReference type="EMBL" id="GAA1962428.1"/>
    </source>
</evidence>
<dbReference type="SUPFAM" id="SSF55874">
    <property type="entry name" value="ATPase domain of HSP90 chaperone/DNA topoisomerase II/histidine kinase"/>
    <property type="match status" value="1"/>
</dbReference>
<dbReference type="InterPro" id="IPR036890">
    <property type="entry name" value="HATPase_C_sf"/>
</dbReference>
<dbReference type="RefSeq" id="WP_344656586.1">
    <property type="nucleotide sequence ID" value="NZ_BAAAQM010000008.1"/>
</dbReference>
<proteinExistence type="predicted"/>
<sequence length="308" mass="34611">MTGFVRGTQNDVLNALGRRFIDPLYRDQATQQATWAAMCEIQDGGWLVKVQDIVFEVVEEPTTVEQDVYGCDKGRACTDVADELRPRLEELIKARLADSSRADDRRFHWFWRLDQNVFDLRDVRMFVMETLGSHVVADAAVTLVGNAKTYSRHYEIDMHVTLLPDRMRIRVDDDGPQFRLDDDHVKPAPLEPGENGAPRGGLAIIDEQALSWDVIGSPEHGWSVWADFARSSEETEHLAANFRTVRAGEIPARAYVYRGDDQLAWVPVVTVETSGDRVHPNALDGYPLPSFGVNDEVPIFASDAVMSP</sequence>
<evidence type="ECO:0000313" key="2">
    <source>
        <dbReference type="Proteomes" id="UP001499854"/>
    </source>
</evidence>
<dbReference type="Proteomes" id="UP001499854">
    <property type="component" value="Unassembled WGS sequence"/>
</dbReference>
<comment type="caution">
    <text evidence="1">The sequence shown here is derived from an EMBL/GenBank/DDBJ whole genome shotgun (WGS) entry which is preliminary data.</text>
</comment>
<dbReference type="EMBL" id="BAAAQM010000008">
    <property type="protein sequence ID" value="GAA1962428.1"/>
    <property type="molecule type" value="Genomic_DNA"/>
</dbReference>
<keyword evidence="2" id="KW-1185">Reference proteome</keyword>
<protein>
    <submittedName>
        <fullName evidence="1">Uncharacterized protein</fullName>
    </submittedName>
</protein>
<organism evidence="1 2">
    <name type="scientific">Catenulispora subtropica</name>
    <dbReference type="NCBI Taxonomy" id="450798"/>
    <lineage>
        <taxon>Bacteria</taxon>
        <taxon>Bacillati</taxon>
        <taxon>Actinomycetota</taxon>
        <taxon>Actinomycetes</taxon>
        <taxon>Catenulisporales</taxon>
        <taxon>Catenulisporaceae</taxon>
        <taxon>Catenulispora</taxon>
    </lineage>
</organism>
<accession>A0ABP5CJD1</accession>